<organism evidence="1 2">
    <name type="scientific">Violaceomyces palustris</name>
    <dbReference type="NCBI Taxonomy" id="1673888"/>
    <lineage>
        <taxon>Eukaryota</taxon>
        <taxon>Fungi</taxon>
        <taxon>Dikarya</taxon>
        <taxon>Basidiomycota</taxon>
        <taxon>Ustilaginomycotina</taxon>
        <taxon>Ustilaginomycetes</taxon>
        <taxon>Violaceomycetales</taxon>
        <taxon>Violaceomycetaceae</taxon>
        <taxon>Violaceomyces</taxon>
    </lineage>
</organism>
<sequence>MSSIRQLDWQVRRSKQDLLRSHFKGLGLSQLKTPCLLIDKKVVEENCERMRKIVTDWGVDLRCHVKTHKTPEITRIQLQGVSDRVIVSTLAEAWGLLDPEDGLVKDGSVRDILYGVPVGAGKLEELWELREVARSTSPCGEDFKLRLIVDHPKQVEQLDLFLNSKFSTSEIEDGFSVFVKVETGSRRAGVVPDSPNLEKLLRVILASRHVSLHGFYAHAGHSYDSRGMEESQDFLSKELSSGLEALEVSKRVMQEDASRSSPVRKLDSDPLVLSVGSTPTAHAASQIPSDQLLERLGKEIKAKAKLELHAGNFALLDLQQVATSSIPSSSSHPSDRGEGVLKNFPNVALSVLAEVVSEYPQRSSKGQSVEWSSSSTTTQRAQPGDEVMVDAGAIAMSKDRGPLEGFGIVVHPTEKIGWRLERISQEHGVCSLSPDHHLKPPTPLKVGERVRILPQHACLTCAQHPAYFVIQDGGDQVVDVWVPWKGW</sequence>
<proteinExistence type="predicted"/>
<gene>
    <name evidence="1" type="ORF">IE53DRAFT_386767</name>
</gene>
<evidence type="ECO:0000313" key="1">
    <source>
        <dbReference type="EMBL" id="PWN50903.1"/>
    </source>
</evidence>
<keyword evidence="2" id="KW-1185">Reference proteome</keyword>
<dbReference type="Proteomes" id="UP000245626">
    <property type="component" value="Unassembled WGS sequence"/>
</dbReference>
<evidence type="ECO:0000313" key="2">
    <source>
        <dbReference type="Proteomes" id="UP000245626"/>
    </source>
</evidence>
<name>A0ACD0NYE7_9BASI</name>
<reference evidence="1 2" key="1">
    <citation type="journal article" date="2018" name="Mol. Biol. Evol.">
        <title>Broad Genomic Sampling Reveals a Smut Pathogenic Ancestry of the Fungal Clade Ustilaginomycotina.</title>
        <authorList>
            <person name="Kijpornyongpan T."/>
            <person name="Mondo S.J."/>
            <person name="Barry K."/>
            <person name="Sandor L."/>
            <person name="Lee J."/>
            <person name="Lipzen A."/>
            <person name="Pangilinan J."/>
            <person name="LaButti K."/>
            <person name="Hainaut M."/>
            <person name="Henrissat B."/>
            <person name="Grigoriev I.V."/>
            <person name="Spatafora J.W."/>
            <person name="Aime M.C."/>
        </authorList>
    </citation>
    <scope>NUCLEOTIDE SEQUENCE [LARGE SCALE GENOMIC DNA]</scope>
    <source>
        <strain evidence="1 2">SA 807</strain>
    </source>
</reference>
<protein>
    <submittedName>
        <fullName evidence="1">Uncharacterized protein</fullName>
    </submittedName>
</protein>
<dbReference type="EMBL" id="KZ819887">
    <property type="protein sequence ID" value="PWN50903.1"/>
    <property type="molecule type" value="Genomic_DNA"/>
</dbReference>
<accession>A0ACD0NYE7</accession>